<proteinExistence type="predicted"/>
<sequence length="98" mass="10899">MSGPEMAREFTALMSVQRGRWRLYVALLNTTARWPERTFNRAVPTLTQRVDALSALGFEPVPGAEWTWTEDSETPDDPASPVVLIAAIRVRSRAEVGA</sequence>
<gene>
    <name evidence="1" type="ORF">GCM10010121_026320</name>
</gene>
<dbReference type="Pfam" id="PF19820">
    <property type="entry name" value="DUF6303"/>
    <property type="match status" value="1"/>
</dbReference>
<name>A0A917KHK6_9ACTN</name>
<accession>A0A917KHK6</accession>
<dbReference type="RefSeq" id="WP_189311312.1">
    <property type="nucleotide sequence ID" value="NZ_BMQA01000007.1"/>
</dbReference>
<protein>
    <submittedName>
        <fullName evidence="1">Uncharacterized protein</fullName>
    </submittedName>
</protein>
<dbReference type="InterPro" id="IPR046270">
    <property type="entry name" value="DUF6303"/>
</dbReference>
<dbReference type="AlphaFoldDB" id="A0A917KHK6"/>
<reference evidence="1" key="1">
    <citation type="journal article" date="2014" name="Int. J. Syst. Evol. Microbiol.">
        <title>Complete genome sequence of Corynebacterium casei LMG S-19264T (=DSM 44701T), isolated from a smear-ripened cheese.</title>
        <authorList>
            <consortium name="US DOE Joint Genome Institute (JGI-PGF)"/>
            <person name="Walter F."/>
            <person name="Albersmeier A."/>
            <person name="Kalinowski J."/>
            <person name="Ruckert C."/>
        </authorList>
    </citation>
    <scope>NUCLEOTIDE SEQUENCE</scope>
    <source>
        <strain evidence="1">JCM 3086</strain>
    </source>
</reference>
<dbReference type="EMBL" id="BMQA01000007">
    <property type="protein sequence ID" value="GGJ14449.1"/>
    <property type="molecule type" value="Genomic_DNA"/>
</dbReference>
<keyword evidence="2" id="KW-1185">Reference proteome</keyword>
<evidence type="ECO:0000313" key="1">
    <source>
        <dbReference type="EMBL" id="GGJ14449.1"/>
    </source>
</evidence>
<dbReference type="Proteomes" id="UP000657574">
    <property type="component" value="Unassembled WGS sequence"/>
</dbReference>
<evidence type="ECO:0000313" key="2">
    <source>
        <dbReference type="Proteomes" id="UP000657574"/>
    </source>
</evidence>
<reference evidence="1" key="2">
    <citation type="submission" date="2020-09" db="EMBL/GenBank/DDBJ databases">
        <authorList>
            <person name="Sun Q."/>
            <person name="Ohkuma M."/>
        </authorList>
    </citation>
    <scope>NUCLEOTIDE SEQUENCE</scope>
    <source>
        <strain evidence="1">JCM 3086</strain>
    </source>
</reference>
<organism evidence="1 2">
    <name type="scientific">Streptomyces brasiliensis</name>
    <dbReference type="NCBI Taxonomy" id="1954"/>
    <lineage>
        <taxon>Bacteria</taxon>
        <taxon>Bacillati</taxon>
        <taxon>Actinomycetota</taxon>
        <taxon>Actinomycetes</taxon>
        <taxon>Kitasatosporales</taxon>
        <taxon>Streptomycetaceae</taxon>
        <taxon>Streptomyces</taxon>
    </lineage>
</organism>
<comment type="caution">
    <text evidence="1">The sequence shown here is derived from an EMBL/GenBank/DDBJ whole genome shotgun (WGS) entry which is preliminary data.</text>
</comment>